<dbReference type="EMBL" id="JACJSG010000024">
    <property type="protein sequence ID" value="MBD2502475.1"/>
    <property type="molecule type" value="Genomic_DNA"/>
</dbReference>
<dbReference type="InterPro" id="IPR020346">
    <property type="entry name" value="Uncharacterised_15.3kDa"/>
</dbReference>
<evidence type="ECO:0008006" key="3">
    <source>
        <dbReference type="Google" id="ProtNLM"/>
    </source>
</evidence>
<accession>A0ABR8D875</accession>
<gene>
    <name evidence="1" type="ORF">H6G83_17970</name>
</gene>
<reference evidence="1 2" key="1">
    <citation type="journal article" date="2020" name="ISME J.">
        <title>Comparative genomics reveals insights into cyanobacterial evolution and habitat adaptation.</title>
        <authorList>
            <person name="Chen M.Y."/>
            <person name="Teng W.K."/>
            <person name="Zhao L."/>
            <person name="Hu C.X."/>
            <person name="Zhou Y.K."/>
            <person name="Han B.P."/>
            <person name="Song L.R."/>
            <person name="Shu W.S."/>
        </authorList>
    </citation>
    <scope>NUCLEOTIDE SEQUENCE [LARGE SCALE GENOMIC DNA]</scope>
    <source>
        <strain evidence="1 2">FACHB-119</strain>
    </source>
</reference>
<proteinExistence type="predicted"/>
<dbReference type="RefSeq" id="WP_190474755.1">
    <property type="nucleotide sequence ID" value="NZ_JACJSG010000024.1"/>
</dbReference>
<evidence type="ECO:0000313" key="2">
    <source>
        <dbReference type="Proteomes" id="UP000661112"/>
    </source>
</evidence>
<organism evidence="1 2">
    <name type="scientific">Anabaena azotica FACHB-119</name>
    <dbReference type="NCBI Taxonomy" id="947527"/>
    <lineage>
        <taxon>Bacteria</taxon>
        <taxon>Bacillati</taxon>
        <taxon>Cyanobacteriota</taxon>
        <taxon>Cyanophyceae</taxon>
        <taxon>Nostocales</taxon>
        <taxon>Nostocaceae</taxon>
        <taxon>Anabaena</taxon>
        <taxon>Anabaena azotica</taxon>
    </lineage>
</organism>
<comment type="caution">
    <text evidence="1">The sequence shown here is derived from an EMBL/GenBank/DDBJ whole genome shotgun (WGS) entry which is preliminary data.</text>
</comment>
<name>A0ABR8D875_9NOST</name>
<protein>
    <recommendedName>
        <fullName evidence="3">DUF5331 domain-containing protein</fullName>
    </recommendedName>
</protein>
<dbReference type="Proteomes" id="UP000661112">
    <property type="component" value="Unassembled WGS sequence"/>
</dbReference>
<evidence type="ECO:0000313" key="1">
    <source>
        <dbReference type="EMBL" id="MBD2502475.1"/>
    </source>
</evidence>
<dbReference type="Pfam" id="PF17265">
    <property type="entry name" value="DUF5331"/>
    <property type="match status" value="1"/>
</dbReference>
<sequence length="278" mass="30928">MDIQGLRQSLKMKWLSYYEQNRAWLVKMRVWATYNGLRRPSSGFILATLSVLEPEFDQVLAFIMELNNDPDEIVTALGLNFNPDAELRQTQLNQQPTKATASNGCVVNNASQNQQSESQPLLSLVDKPVRSPVNINQVDEHKAIGYTSPKVKAVSTNGKDVYAHSVEMAVSDRTRSSPIPTTEIPVKSKPPSIRLALASETIPNSKTIRVLEITTKVPVQQKTLPLLTLATETPQTEASTHKFNPSHSTNATTLASWVDEFCQGTGFEREEVCSKDFR</sequence>
<keyword evidence="2" id="KW-1185">Reference proteome</keyword>